<evidence type="ECO:0000256" key="6">
    <source>
        <dbReference type="ARBA" id="ARBA00023242"/>
    </source>
</evidence>
<evidence type="ECO:0000256" key="8">
    <source>
        <dbReference type="SAM" id="MobiDB-lite"/>
    </source>
</evidence>
<dbReference type="Proteomes" id="UP000789595">
    <property type="component" value="Unassembled WGS sequence"/>
</dbReference>
<dbReference type="InterPro" id="IPR036443">
    <property type="entry name" value="Znf_RanBP2_sf"/>
</dbReference>
<dbReference type="Pfam" id="PF00271">
    <property type="entry name" value="Helicase_C"/>
    <property type="match status" value="1"/>
</dbReference>
<dbReference type="Pfam" id="PF00176">
    <property type="entry name" value="SNF2-rel_dom"/>
    <property type="match status" value="1"/>
</dbReference>
<feature type="domain" description="Helicase C-terminal" evidence="11">
    <location>
        <begin position="478"/>
        <end position="636"/>
    </location>
</feature>
<evidence type="ECO:0000259" key="9">
    <source>
        <dbReference type="PROSITE" id="PS50199"/>
    </source>
</evidence>
<evidence type="ECO:0000256" key="1">
    <source>
        <dbReference type="ARBA" id="ARBA00004123"/>
    </source>
</evidence>
<dbReference type="PROSITE" id="PS51192">
    <property type="entry name" value="HELICASE_ATP_BIND_1"/>
    <property type="match status" value="1"/>
</dbReference>
<organism evidence="12 13">
    <name type="scientific">Pelagomonas calceolata</name>
    <dbReference type="NCBI Taxonomy" id="35677"/>
    <lineage>
        <taxon>Eukaryota</taxon>
        <taxon>Sar</taxon>
        <taxon>Stramenopiles</taxon>
        <taxon>Ochrophyta</taxon>
        <taxon>Pelagophyceae</taxon>
        <taxon>Pelagomonadales</taxon>
        <taxon>Pelagomonadaceae</taxon>
        <taxon>Pelagomonas</taxon>
    </lineage>
</organism>
<dbReference type="GO" id="GO:0008270">
    <property type="term" value="F:zinc ion binding"/>
    <property type="evidence" value="ECO:0007669"/>
    <property type="project" value="UniProtKB-KW"/>
</dbReference>
<dbReference type="PANTHER" id="PTHR45623:SF14">
    <property type="entry name" value="CHROMODOMAIN-HELICASE-DNA-BINDING PROTEIN 1"/>
    <property type="match status" value="1"/>
</dbReference>
<dbReference type="SMART" id="SM00490">
    <property type="entry name" value="HELICc"/>
    <property type="match status" value="1"/>
</dbReference>
<feature type="domain" description="RanBP2-type" evidence="9">
    <location>
        <begin position="15"/>
        <end position="45"/>
    </location>
</feature>
<dbReference type="SUPFAM" id="SSF90209">
    <property type="entry name" value="Ran binding protein zinc finger-like"/>
    <property type="match status" value="1"/>
</dbReference>
<gene>
    <name evidence="12" type="ORF">PECAL_4P19520</name>
</gene>
<dbReference type="PROSITE" id="PS01358">
    <property type="entry name" value="ZF_RANBP2_1"/>
    <property type="match status" value="1"/>
</dbReference>
<keyword evidence="4" id="KW-0378">Hydrolase</keyword>
<sequence length="1470" mass="160866">MDPAAKPTILTTLRPPGDQWACAACTLFNQPAATACAACEAPRPSTGAGRGQRRKKPRVDAPPPPKRRASPKGAAPKKRKTTPSGGEAARQRLNAQLRKELAAAKAPRAAFYAAHRSCLEPFTSSKDLDALTKKAQPLPDRVARVLVQPEAIKAELRDYQLQSLDWLADRHERCGFVPSILGDEMGLGKTLQTIAYLAWLRFEKKLEGASLVLCPLSVLSTWTNELKRWCPELRVLRLHSSDVGERDRLRKEVLENCGEYNVVVTTYEMAKNASLRTALVQKVVWRVLVLDEGHVIKNIDTEIAQTVRKMHFCSVLLLTGTPLQNNLSELWALLNFLHPEALPDRTPFDKAYDLGKGVVDKSMLQAAQKLLAKLMLRRLKTDVERGLPPKLETVVSCPLATQQLFWYRALLLKDHGALARVEKDDQAKGSGGAYKSLLNLLMQLRKTCCHPFLFADAEGNPDETTLEELVAASGKLRVLDRLLVKLHKAKHRVVVFSQFAAMVDVLDDYCRLRGWPFCRLTGATNRVRRTINVKAFNEECSPLFLFLMTTRAGGLGINLQSADTCVLYDSDWNPQADLQAMARVHRLGQTKTVHVYRLCAAGTAEERVLQRSQKKLYLSEVVNRGDDQNQQQESMTASEVLSMVKFGAAAIFDSKNQAEPSDADLDAIVDRSRTETTSVGNLKGEQTHNASDFDATTEAIDTRNLFGLRVDAAPQSMADVASAWTEALARMPDKRERKQRVQLVESEIGLVPVLGENAYDLENGEASVFARELKGQDKGRFAVQHRRMIVAGRDYKHDDRCLACHGACNDKVKKCRLCPVALHSKCAVNGASGKEAHNATWQCPQHACSVCAKSTSAAGGMLFRCEGCVKAFCEDCLPSDVVVVGESRRYLALGAPSQAMACYIRCSKACTDRLGAEDALQPPPIQTFEPLDLSEVDARNKTLFEECSAKVGAGDGGEDIDDNKRKEILKSVRSILVQELLDCGSGDEFGTEGAPRFRIRLQFHGSRHAAPSGETGGFRGVAKRILDGVIHRPRAVAAALEALIEDGELVLAPGGTSYTSEDKHDARYDAGSLLDAVKQLRTTRVQARNAAALSLAAKASSGIVQALLHDPASGYAIDDTACPVVPRNRFEPGRMCRLGYDCRGRPRTQGHVCYLFPTRSERELIRDVLGCLAGDGTIEVLDDQNALIPGPSVALRWQEVKGLRAARTAAVAKALEERRDARRSLVEERKGRALERVDGAGWAQTTDLFGHKGDKRAQDQALLELVAANSLVTASTQKLGTRYARPAYAERYPLTEWVDRKDAKGIHGNYRGVHWDRGAQQWRAQDLQGISVGFFDDLEAAAKARDDAVFDPRNPAYAYRGRAQPNIPRANSQPVPTLARRTAPVSSSLAPPPHGHVFPANGHVFTVGPGFGRSSTNGFALPPSALDQPYRSNGRAPAVSATPPASIGPGFGRSEPENGDGPAPFTMPPS</sequence>
<dbReference type="Pfam" id="PF00641">
    <property type="entry name" value="Zn_ribbon_RanBP"/>
    <property type="match status" value="1"/>
</dbReference>
<feature type="region of interest" description="Disordered" evidence="8">
    <location>
        <begin position="40"/>
        <end position="90"/>
    </location>
</feature>
<dbReference type="CDD" id="cd17919">
    <property type="entry name" value="DEXHc_Snf"/>
    <property type="match status" value="1"/>
</dbReference>
<evidence type="ECO:0000256" key="2">
    <source>
        <dbReference type="ARBA" id="ARBA00022723"/>
    </source>
</evidence>
<dbReference type="Gene3D" id="4.10.1060.10">
    <property type="entry name" value="Zinc finger, RanBP2-type"/>
    <property type="match status" value="1"/>
</dbReference>
<dbReference type="PANTHER" id="PTHR45623">
    <property type="entry name" value="CHROMODOMAIN-HELICASE-DNA-BINDING PROTEIN 3-RELATED-RELATED"/>
    <property type="match status" value="1"/>
</dbReference>
<dbReference type="InterPro" id="IPR049730">
    <property type="entry name" value="SNF2/RAD54-like_C"/>
</dbReference>
<dbReference type="Gene3D" id="3.40.50.300">
    <property type="entry name" value="P-loop containing nucleotide triphosphate hydrolases"/>
    <property type="match status" value="1"/>
</dbReference>
<dbReference type="CDD" id="cd18793">
    <property type="entry name" value="SF2_C_SNF"/>
    <property type="match status" value="1"/>
</dbReference>
<evidence type="ECO:0000313" key="12">
    <source>
        <dbReference type="EMBL" id="CAH0374654.1"/>
    </source>
</evidence>
<dbReference type="SUPFAM" id="SSF52540">
    <property type="entry name" value="P-loop containing nucleoside triphosphate hydrolases"/>
    <property type="match status" value="2"/>
</dbReference>
<evidence type="ECO:0000313" key="13">
    <source>
        <dbReference type="Proteomes" id="UP000789595"/>
    </source>
</evidence>
<feature type="domain" description="Helicase ATP-binding" evidence="10">
    <location>
        <begin position="170"/>
        <end position="340"/>
    </location>
</feature>
<keyword evidence="2" id="KW-0479">Metal-binding</keyword>
<feature type="compositionally biased region" description="Basic residues" evidence="8">
    <location>
        <begin position="65"/>
        <end position="81"/>
    </location>
</feature>
<dbReference type="GO" id="GO:0005524">
    <property type="term" value="F:ATP binding"/>
    <property type="evidence" value="ECO:0007669"/>
    <property type="project" value="InterPro"/>
</dbReference>
<evidence type="ECO:0000256" key="7">
    <source>
        <dbReference type="PROSITE-ProRule" id="PRU00322"/>
    </source>
</evidence>
<keyword evidence="5" id="KW-0862">Zinc</keyword>
<dbReference type="GO" id="GO:0042393">
    <property type="term" value="F:histone binding"/>
    <property type="evidence" value="ECO:0007669"/>
    <property type="project" value="TreeGrafter"/>
</dbReference>
<dbReference type="GO" id="GO:0003677">
    <property type="term" value="F:DNA binding"/>
    <property type="evidence" value="ECO:0007669"/>
    <property type="project" value="TreeGrafter"/>
</dbReference>
<dbReference type="InterPro" id="IPR038718">
    <property type="entry name" value="SNF2-like_sf"/>
</dbReference>
<evidence type="ECO:0000259" key="10">
    <source>
        <dbReference type="PROSITE" id="PS51192"/>
    </source>
</evidence>
<keyword evidence="13" id="KW-1185">Reference proteome</keyword>
<dbReference type="InterPro" id="IPR000330">
    <property type="entry name" value="SNF2_N"/>
</dbReference>
<evidence type="ECO:0000256" key="5">
    <source>
        <dbReference type="ARBA" id="ARBA00022833"/>
    </source>
</evidence>
<dbReference type="Gene3D" id="3.40.50.10810">
    <property type="entry name" value="Tandem AAA-ATPase domain"/>
    <property type="match status" value="1"/>
</dbReference>
<dbReference type="Gene3D" id="3.30.40.10">
    <property type="entry name" value="Zinc/RING finger domain, C3HC4 (zinc finger)"/>
    <property type="match status" value="1"/>
</dbReference>
<evidence type="ECO:0000256" key="3">
    <source>
        <dbReference type="ARBA" id="ARBA00022771"/>
    </source>
</evidence>
<keyword evidence="6" id="KW-0539">Nucleus</keyword>
<dbReference type="GO" id="GO:0034728">
    <property type="term" value="P:nucleosome organization"/>
    <property type="evidence" value="ECO:0007669"/>
    <property type="project" value="TreeGrafter"/>
</dbReference>
<dbReference type="EMBL" id="CAKKNE010000004">
    <property type="protein sequence ID" value="CAH0374654.1"/>
    <property type="molecule type" value="Genomic_DNA"/>
</dbReference>
<proteinExistence type="predicted"/>
<dbReference type="InterPro" id="IPR027417">
    <property type="entry name" value="P-loop_NTPase"/>
</dbReference>
<comment type="subcellular location">
    <subcellularLocation>
        <location evidence="1">Nucleus</location>
    </subcellularLocation>
</comment>
<dbReference type="InterPro" id="IPR001650">
    <property type="entry name" value="Helicase_C-like"/>
</dbReference>
<dbReference type="InterPro" id="IPR013083">
    <property type="entry name" value="Znf_RING/FYVE/PHD"/>
</dbReference>
<dbReference type="GO" id="GO:0016887">
    <property type="term" value="F:ATP hydrolysis activity"/>
    <property type="evidence" value="ECO:0007669"/>
    <property type="project" value="TreeGrafter"/>
</dbReference>
<dbReference type="InterPro" id="IPR001876">
    <property type="entry name" value="Znf_RanBP2"/>
</dbReference>
<keyword evidence="3 7" id="KW-0863">Zinc-finger</keyword>
<accession>A0A8J2SWI5</accession>
<protein>
    <submittedName>
        <fullName evidence="12">Uncharacterized protein</fullName>
    </submittedName>
</protein>
<dbReference type="GO" id="GO:0005634">
    <property type="term" value="C:nucleus"/>
    <property type="evidence" value="ECO:0007669"/>
    <property type="project" value="UniProtKB-SubCell"/>
</dbReference>
<dbReference type="OrthoDB" id="1899296at2759"/>
<evidence type="ECO:0000256" key="4">
    <source>
        <dbReference type="ARBA" id="ARBA00022801"/>
    </source>
</evidence>
<dbReference type="GO" id="GO:0003682">
    <property type="term" value="F:chromatin binding"/>
    <property type="evidence" value="ECO:0007669"/>
    <property type="project" value="TreeGrafter"/>
</dbReference>
<feature type="region of interest" description="Disordered" evidence="8">
    <location>
        <begin position="1418"/>
        <end position="1470"/>
    </location>
</feature>
<dbReference type="GO" id="GO:0140658">
    <property type="term" value="F:ATP-dependent chromatin remodeler activity"/>
    <property type="evidence" value="ECO:0007669"/>
    <property type="project" value="TreeGrafter"/>
</dbReference>
<dbReference type="GO" id="GO:0000785">
    <property type="term" value="C:chromatin"/>
    <property type="evidence" value="ECO:0007669"/>
    <property type="project" value="TreeGrafter"/>
</dbReference>
<dbReference type="SMART" id="SM00487">
    <property type="entry name" value="DEXDc"/>
    <property type="match status" value="1"/>
</dbReference>
<dbReference type="InterPro" id="IPR014001">
    <property type="entry name" value="Helicase_ATP-bd"/>
</dbReference>
<reference evidence="12" key="1">
    <citation type="submission" date="2021-11" db="EMBL/GenBank/DDBJ databases">
        <authorList>
            <consortium name="Genoscope - CEA"/>
            <person name="William W."/>
        </authorList>
    </citation>
    <scope>NUCLEOTIDE SEQUENCE</scope>
</reference>
<dbReference type="SMART" id="SM00547">
    <property type="entry name" value="ZnF_RBZ"/>
    <property type="match status" value="1"/>
</dbReference>
<name>A0A8J2SWI5_9STRA</name>
<dbReference type="PROSITE" id="PS51194">
    <property type="entry name" value="HELICASE_CTER"/>
    <property type="match status" value="1"/>
</dbReference>
<comment type="caution">
    <text evidence="12">The sequence shown here is derived from an EMBL/GenBank/DDBJ whole genome shotgun (WGS) entry which is preliminary data.</text>
</comment>
<dbReference type="PROSITE" id="PS50199">
    <property type="entry name" value="ZF_RANBP2_2"/>
    <property type="match status" value="1"/>
</dbReference>
<evidence type="ECO:0000259" key="11">
    <source>
        <dbReference type="PROSITE" id="PS51194"/>
    </source>
</evidence>